<dbReference type="AlphaFoldDB" id="A0A1C0TZ36"/>
<dbReference type="PATRIC" id="fig|286156.4.peg.4640"/>
<dbReference type="Proteomes" id="UP000093476">
    <property type="component" value="Unassembled WGS sequence"/>
</dbReference>
<keyword evidence="4" id="KW-0808">Transferase</keyword>
<dbReference type="EMBL" id="LOMY01000187">
    <property type="protein sequence ID" value="OCQ50937.1"/>
    <property type="molecule type" value="Genomic_DNA"/>
</dbReference>
<proteinExistence type="inferred from homology"/>
<dbReference type="EC" id="2.1.3.12" evidence="4"/>
<dbReference type="Gene3D" id="3.30.420.40">
    <property type="match status" value="1"/>
</dbReference>
<dbReference type="InterPro" id="IPR051338">
    <property type="entry name" value="NodU/CmcH_Carbamoyltrnsfr"/>
</dbReference>
<feature type="domain" description="Carbamoyltransferase C-terminal" evidence="3">
    <location>
        <begin position="395"/>
        <end position="552"/>
    </location>
</feature>
<reference evidence="4 5" key="1">
    <citation type="submission" date="2015-12" db="EMBL/GenBank/DDBJ databases">
        <title>Genome comparisons provide insights into the role of secondary metabolites in the pathogenic phase of the Photorhabdus life cycle.</title>
        <authorList>
            <person name="Tobias N.J."/>
            <person name="Mishra B."/>
            <person name="Gupta D.K."/>
            <person name="Thines M."/>
            <person name="Stinear T.P."/>
            <person name="Bode H.B."/>
        </authorList>
    </citation>
    <scope>NUCLEOTIDE SEQUENCE [LARGE SCALE GENOMIC DNA]</scope>
    <source>
        <strain evidence="4 5">PB68.1</strain>
    </source>
</reference>
<evidence type="ECO:0000256" key="1">
    <source>
        <dbReference type="ARBA" id="ARBA00006129"/>
    </source>
</evidence>
<comment type="caution">
    <text evidence="4">The sequence shown here is derived from an EMBL/GenBank/DDBJ whole genome shotgun (WGS) entry which is preliminary data.</text>
</comment>
<dbReference type="Gene3D" id="3.90.870.20">
    <property type="entry name" value="Carbamoyltransferase, C-terminal domain"/>
    <property type="match status" value="1"/>
</dbReference>
<comment type="similarity">
    <text evidence="1">Belongs to the NodU/CmcH family.</text>
</comment>
<dbReference type="PANTHER" id="PTHR34847:SF1">
    <property type="entry name" value="NODULATION PROTEIN U"/>
    <property type="match status" value="1"/>
</dbReference>
<dbReference type="InterPro" id="IPR038152">
    <property type="entry name" value="Carbam_trans_C_sf"/>
</dbReference>
<evidence type="ECO:0000313" key="5">
    <source>
        <dbReference type="Proteomes" id="UP000093476"/>
    </source>
</evidence>
<dbReference type="Pfam" id="PF02543">
    <property type="entry name" value="Carbam_trans_N"/>
    <property type="match status" value="1"/>
</dbReference>
<dbReference type="InterPro" id="IPR031730">
    <property type="entry name" value="Carbam_trans_C"/>
</dbReference>
<dbReference type="Pfam" id="PF16861">
    <property type="entry name" value="Carbam_trans_C"/>
    <property type="match status" value="1"/>
</dbReference>
<accession>A0A1C0TZ36</accession>
<dbReference type="GO" id="GO:0016740">
    <property type="term" value="F:transferase activity"/>
    <property type="evidence" value="ECO:0007669"/>
    <property type="project" value="UniProtKB-KW"/>
</dbReference>
<sequence length="656" mass="75884">MLLDGFYLSAYIHIDSLSNEIGWWHRHDQNISLWKLEGESVKLVEYWELERLTGQKQHYQSFASVNDAKEFISKLLVTHNLCLDDIVEIIGCPGFGNWIYENNFIKDVPYHTLCHLFSGLFLDSDKFNNENIVALVLDGGPDRVVDNEIPFEYEYLACYFEKGKIKSVMPLRFSPGRLWFNAREKFGLREGSLMALQTAMDARSTIKVPKILFEESHDVYESAISFLNESWDKIFESDNVTVARINGDFFKDFSEREVKISMCIKLLDEVCTMMLDAIISKLLKTASIDPRKSILSITGGFALNCPTNSYLMEKYGFKEFCSPPCVNDSGISFGAALMEFYSNRKKIRFSLNSSYHGPILNVTQARSSELFKSFVVDESNLNFSQVVDDIKSGPIIWLQGRSEIGPRALGHRSILVDPRFIHGKYILNYIKQREWWRPVAPIVLQEDVCDWFYDAYPSPYMLHTFKVKEEKCDLVPVIKHLNDTARVQTMSEQQNHLLYQVLHMFKQVTGIPIVGNTSLNDKGEPIIETVEQAINFALRKDINVLYMDGTRIKLDLNRHYTESRPLAREYCEILGIANNYKIAQRFYDAGASREVISLLCRMPFLKRYFDLNTVEGVGKFIQFGMFAERSRRKYIATSAHTEYLKIFNEWKLKLED</sequence>
<dbReference type="STRING" id="286156.Ppb6_04035"/>
<protein>
    <submittedName>
        <fullName evidence="4">Decarbamoylnovobiocin carbamoyltransferase</fullName>
        <ecNumber evidence="4">2.1.3.12</ecNumber>
    </submittedName>
</protein>
<feature type="domain" description="Carbamoyltransferase" evidence="2">
    <location>
        <begin position="208"/>
        <end position="337"/>
    </location>
</feature>
<name>A0A1C0TZ36_9GAMM</name>
<organism evidence="4 5">
    <name type="scientific">Photorhabdus australis subsp. thailandensis</name>
    <dbReference type="NCBI Taxonomy" id="2805096"/>
    <lineage>
        <taxon>Bacteria</taxon>
        <taxon>Pseudomonadati</taxon>
        <taxon>Pseudomonadota</taxon>
        <taxon>Gammaproteobacteria</taxon>
        <taxon>Enterobacterales</taxon>
        <taxon>Morganellaceae</taxon>
        <taxon>Photorhabdus</taxon>
    </lineage>
</organism>
<dbReference type="RefSeq" id="WP_065824568.1">
    <property type="nucleotide sequence ID" value="NZ_CAWMQZ010000187.1"/>
</dbReference>
<evidence type="ECO:0000313" key="4">
    <source>
        <dbReference type="EMBL" id="OCQ50937.1"/>
    </source>
</evidence>
<dbReference type="PANTHER" id="PTHR34847">
    <property type="entry name" value="NODULATION PROTEIN U"/>
    <property type="match status" value="1"/>
</dbReference>
<evidence type="ECO:0000259" key="3">
    <source>
        <dbReference type="Pfam" id="PF16861"/>
    </source>
</evidence>
<evidence type="ECO:0000259" key="2">
    <source>
        <dbReference type="Pfam" id="PF02543"/>
    </source>
</evidence>
<keyword evidence="5" id="KW-1185">Reference proteome</keyword>
<dbReference type="InterPro" id="IPR003696">
    <property type="entry name" value="Carbtransf_dom"/>
</dbReference>
<gene>
    <name evidence="4" type="primary">novN_2</name>
    <name evidence="4" type="ORF">Ppb6_04035</name>
</gene>